<dbReference type="AlphaFoldDB" id="A0A0V0XXU9"/>
<dbReference type="Proteomes" id="UP000054783">
    <property type="component" value="Unassembled WGS sequence"/>
</dbReference>
<organism evidence="1 2">
    <name type="scientific">Trichinella patagoniensis</name>
    <dbReference type="NCBI Taxonomy" id="990121"/>
    <lineage>
        <taxon>Eukaryota</taxon>
        <taxon>Metazoa</taxon>
        <taxon>Ecdysozoa</taxon>
        <taxon>Nematoda</taxon>
        <taxon>Enoplea</taxon>
        <taxon>Dorylaimia</taxon>
        <taxon>Trichinellida</taxon>
        <taxon>Trichinellidae</taxon>
        <taxon>Trichinella</taxon>
    </lineage>
</organism>
<name>A0A0V0XXU9_9BILA</name>
<gene>
    <name evidence="1" type="ORF">T12_14085</name>
</gene>
<feature type="non-terminal residue" evidence="1">
    <location>
        <position position="1"/>
    </location>
</feature>
<comment type="caution">
    <text evidence="1">The sequence shown here is derived from an EMBL/GenBank/DDBJ whole genome shotgun (WGS) entry which is preliminary data.</text>
</comment>
<evidence type="ECO:0000313" key="1">
    <source>
        <dbReference type="EMBL" id="KRX92765.1"/>
    </source>
</evidence>
<sequence length="78" mass="7939">LSDLAHQTLEGELANQKLGALLVLANLPQSHGSGTEAMGLLHATGSRSGLTGRLGGQLLPWGLAAGGFARCLLRPGHC</sequence>
<feature type="non-terminal residue" evidence="1">
    <location>
        <position position="78"/>
    </location>
</feature>
<evidence type="ECO:0000313" key="2">
    <source>
        <dbReference type="Proteomes" id="UP000054783"/>
    </source>
</evidence>
<proteinExistence type="predicted"/>
<protein>
    <submittedName>
        <fullName evidence="1">Uncharacterized protein</fullName>
    </submittedName>
</protein>
<dbReference type="EMBL" id="JYDQ01004558">
    <property type="protein sequence ID" value="KRX92765.1"/>
    <property type="molecule type" value="Genomic_DNA"/>
</dbReference>
<reference evidence="1 2" key="1">
    <citation type="submission" date="2015-01" db="EMBL/GenBank/DDBJ databases">
        <title>Evolution of Trichinella species and genotypes.</title>
        <authorList>
            <person name="Korhonen P.K."/>
            <person name="Edoardo P."/>
            <person name="Giuseppe L.R."/>
            <person name="Gasser R.B."/>
        </authorList>
    </citation>
    <scope>NUCLEOTIDE SEQUENCE [LARGE SCALE GENOMIC DNA]</scope>
    <source>
        <strain evidence="1">ISS2496</strain>
    </source>
</reference>
<accession>A0A0V0XXU9</accession>
<keyword evidence="2" id="KW-1185">Reference proteome</keyword>